<evidence type="ECO:0000256" key="6">
    <source>
        <dbReference type="ARBA" id="ARBA00022840"/>
    </source>
</evidence>
<keyword evidence="5" id="KW-0418">Kinase</keyword>
<comment type="catalytic activity">
    <reaction evidence="7">
        <text>L-aspartate + ATP = 4-phospho-L-aspartate + ADP</text>
        <dbReference type="Rhea" id="RHEA:23776"/>
        <dbReference type="ChEBI" id="CHEBI:29991"/>
        <dbReference type="ChEBI" id="CHEBI:30616"/>
        <dbReference type="ChEBI" id="CHEBI:57535"/>
        <dbReference type="ChEBI" id="CHEBI:456216"/>
        <dbReference type="EC" id="2.7.2.4"/>
    </reaction>
</comment>
<keyword evidence="4" id="KW-0547">Nucleotide-binding</keyword>
<evidence type="ECO:0000256" key="4">
    <source>
        <dbReference type="ARBA" id="ARBA00022741"/>
    </source>
</evidence>
<evidence type="ECO:0000256" key="3">
    <source>
        <dbReference type="ARBA" id="ARBA00022679"/>
    </source>
</evidence>
<evidence type="ECO:0000256" key="7">
    <source>
        <dbReference type="ARBA" id="ARBA00047872"/>
    </source>
</evidence>
<dbReference type="CDD" id="cd04891">
    <property type="entry name" value="ACT_AK-LysC-DapG-like_1"/>
    <property type="match status" value="1"/>
</dbReference>
<dbReference type="GO" id="GO:0005524">
    <property type="term" value="F:ATP binding"/>
    <property type="evidence" value="ECO:0007669"/>
    <property type="project" value="UniProtKB-KW"/>
</dbReference>
<evidence type="ECO:0000256" key="5">
    <source>
        <dbReference type="ARBA" id="ARBA00022777"/>
    </source>
</evidence>
<dbReference type="GO" id="GO:0004072">
    <property type="term" value="F:aspartate kinase activity"/>
    <property type="evidence" value="ECO:0007669"/>
    <property type="project" value="UniProtKB-EC"/>
</dbReference>
<feature type="domain" description="Aspartokinase ACT" evidence="8">
    <location>
        <begin position="96"/>
        <end position="141"/>
    </location>
</feature>
<dbReference type="GO" id="GO:0005829">
    <property type="term" value="C:cytosol"/>
    <property type="evidence" value="ECO:0007669"/>
    <property type="project" value="TreeGrafter"/>
</dbReference>
<dbReference type="EMBL" id="RLII01000004">
    <property type="protein sequence ID" value="RXE59795.1"/>
    <property type="molecule type" value="Genomic_DNA"/>
</dbReference>
<keyword evidence="6" id="KW-0067">ATP-binding</keyword>
<dbReference type="RefSeq" id="WP_069193520.1">
    <property type="nucleotide sequence ID" value="NZ_RLII01000004.1"/>
</dbReference>
<reference evidence="10" key="1">
    <citation type="submission" date="2018-11" db="EMBL/GenBank/DDBJ databases">
        <title>Genome sequencing of a novel mesophilic and cellulolytic organism within the genus Hungateiclostridium.</title>
        <authorList>
            <person name="Rettenmaier R."/>
            <person name="Liebl W."/>
            <person name="Zverlov V."/>
        </authorList>
    </citation>
    <scope>NUCLEOTIDE SEQUENCE [LARGE SCALE GENOMIC DNA]</scope>
    <source>
        <strain evidence="10">N2K1</strain>
    </source>
</reference>
<name>A0A4Q0I7F2_9FIRM</name>
<comment type="caution">
    <text evidence="9">The sequence shown here is derived from an EMBL/GenBank/DDBJ whole genome shotgun (WGS) entry which is preliminary data.</text>
</comment>
<dbReference type="PANTHER" id="PTHR21499:SF3">
    <property type="entry name" value="ASPARTOKINASE"/>
    <property type="match status" value="1"/>
</dbReference>
<evidence type="ECO:0000313" key="10">
    <source>
        <dbReference type="Proteomes" id="UP000289166"/>
    </source>
</evidence>
<protein>
    <recommendedName>
        <fullName evidence="2">aspartate kinase</fullName>
        <ecNumber evidence="2">2.7.2.4</ecNumber>
    </recommendedName>
</protein>
<dbReference type="AlphaFoldDB" id="A0A4Q0I7F2"/>
<dbReference type="GO" id="GO:0009090">
    <property type="term" value="P:homoserine biosynthetic process"/>
    <property type="evidence" value="ECO:0007669"/>
    <property type="project" value="TreeGrafter"/>
</dbReference>
<dbReference type="Gene3D" id="3.30.70.260">
    <property type="match status" value="2"/>
</dbReference>
<feature type="domain" description="Aspartokinase ACT" evidence="8">
    <location>
        <begin position="33"/>
        <end position="76"/>
    </location>
</feature>
<evidence type="ECO:0000256" key="1">
    <source>
        <dbReference type="ARBA" id="ARBA00010122"/>
    </source>
</evidence>
<evidence type="ECO:0000256" key="2">
    <source>
        <dbReference type="ARBA" id="ARBA00013059"/>
    </source>
</evidence>
<accession>A0A4Q0I7F2</accession>
<dbReference type="InterPro" id="IPR054352">
    <property type="entry name" value="ACT_Aspartokinase"/>
</dbReference>
<sequence length="151" mass="16639">MSQKLDANIDMSYGTALIMIRNIPDDMKLISGIFTSIADESINIQMISKTSPHKGHVNISFCLPSEDLSRALIAINRYRKSAKDLLIEVDAYNTKVSVSCGKMKDIPGFAAKLFKIFADEGIDIKLATASESEISCLVHDYHSDRIASLVI</sequence>
<keyword evidence="3" id="KW-0808">Transferase</keyword>
<dbReference type="GO" id="GO:0009089">
    <property type="term" value="P:lysine biosynthetic process via diaminopimelate"/>
    <property type="evidence" value="ECO:0007669"/>
    <property type="project" value="TreeGrafter"/>
</dbReference>
<proteinExistence type="inferred from homology"/>
<comment type="similarity">
    <text evidence="1">Belongs to the aspartokinase family.</text>
</comment>
<evidence type="ECO:0000259" key="8">
    <source>
        <dbReference type="Pfam" id="PF22468"/>
    </source>
</evidence>
<keyword evidence="10" id="KW-1185">Reference proteome</keyword>
<dbReference type="EC" id="2.7.2.4" evidence="2"/>
<dbReference type="InterPro" id="IPR045865">
    <property type="entry name" value="ACT-like_dom_sf"/>
</dbReference>
<dbReference type="OrthoDB" id="9799110at2"/>
<dbReference type="Pfam" id="PF22468">
    <property type="entry name" value="ACT_9"/>
    <property type="match status" value="2"/>
</dbReference>
<organism evidence="9 10">
    <name type="scientific">Acetivibrio mesophilus</name>
    <dbReference type="NCBI Taxonomy" id="2487273"/>
    <lineage>
        <taxon>Bacteria</taxon>
        <taxon>Bacillati</taxon>
        <taxon>Bacillota</taxon>
        <taxon>Clostridia</taxon>
        <taxon>Eubacteriales</taxon>
        <taxon>Oscillospiraceae</taxon>
        <taxon>Acetivibrio</taxon>
    </lineage>
</organism>
<gene>
    <name evidence="9" type="ORF">EFD62_05620</name>
</gene>
<dbReference type="Proteomes" id="UP000289166">
    <property type="component" value="Unassembled WGS sequence"/>
</dbReference>
<dbReference type="SUPFAM" id="SSF55021">
    <property type="entry name" value="ACT-like"/>
    <property type="match status" value="2"/>
</dbReference>
<dbReference type="PANTHER" id="PTHR21499">
    <property type="entry name" value="ASPARTATE KINASE"/>
    <property type="match status" value="1"/>
</dbReference>
<evidence type="ECO:0000313" key="9">
    <source>
        <dbReference type="EMBL" id="RXE59795.1"/>
    </source>
</evidence>